<dbReference type="GO" id="GO:0003677">
    <property type="term" value="F:DNA binding"/>
    <property type="evidence" value="ECO:0007669"/>
    <property type="project" value="UniProtKB-KW"/>
</dbReference>
<evidence type="ECO:0000313" key="3">
    <source>
        <dbReference type="EMBL" id="RZN55752.1"/>
    </source>
</evidence>
<evidence type="ECO:0000256" key="1">
    <source>
        <dbReference type="ARBA" id="ARBA00023125"/>
    </source>
</evidence>
<sequence>ERNLKVIKINPRGTSSKCPICGNKLVNNGNRILRCRKCNFIGDRDVIAIINLYKKFVSKHLRCGVPGVALKAPKPDENPSWMQGNENEAMKNIKLYEFIWELNPL</sequence>
<reference evidence="3 4" key="1">
    <citation type="journal article" date="2019" name="Nat. Microbiol.">
        <title>Wide diversity of methane and short-chain alkane metabolisms in uncultured archaea.</title>
        <authorList>
            <person name="Borrel G."/>
            <person name="Adam P.S."/>
            <person name="McKay L.J."/>
            <person name="Chen L.X."/>
            <person name="Sierra-Garcia I.N."/>
            <person name="Sieber C.M."/>
            <person name="Letourneur Q."/>
            <person name="Ghozlane A."/>
            <person name="Andersen G.L."/>
            <person name="Li W.J."/>
            <person name="Hallam S.J."/>
            <person name="Muyzer G."/>
            <person name="de Oliveira V.M."/>
            <person name="Inskeep W.P."/>
            <person name="Banfield J.F."/>
            <person name="Gribaldo S."/>
        </authorList>
    </citation>
    <scope>NUCLEOTIDE SEQUENCE [LARGE SCALE GENOMIC DNA]</scope>
    <source>
        <strain evidence="3">Verst-YHS</strain>
    </source>
</reference>
<name>A0A520KET2_9CREN</name>
<accession>A0A520KET2</accession>
<gene>
    <name evidence="3" type="ORF">EF809_04660</name>
</gene>
<evidence type="ECO:0000313" key="4">
    <source>
        <dbReference type="Proteomes" id="UP000316080"/>
    </source>
</evidence>
<dbReference type="AlphaFoldDB" id="A0A520KET2"/>
<feature type="domain" description="Cas12f1-like TNB" evidence="2">
    <location>
        <begin position="2"/>
        <end position="52"/>
    </location>
</feature>
<feature type="non-terminal residue" evidence="3">
    <location>
        <position position="1"/>
    </location>
</feature>
<dbReference type="InterPro" id="IPR010095">
    <property type="entry name" value="Cas12f1-like_TNB"/>
</dbReference>
<keyword evidence="1" id="KW-0238">DNA-binding</keyword>
<dbReference type="EMBL" id="RXIH01000036">
    <property type="protein sequence ID" value="RZN55752.1"/>
    <property type="molecule type" value="Genomic_DNA"/>
</dbReference>
<proteinExistence type="predicted"/>
<protein>
    <recommendedName>
        <fullName evidence="2">Cas12f1-like TNB domain-containing protein</fullName>
    </recommendedName>
</protein>
<evidence type="ECO:0000259" key="2">
    <source>
        <dbReference type="Pfam" id="PF07282"/>
    </source>
</evidence>
<comment type="caution">
    <text evidence="3">The sequence shown here is derived from an EMBL/GenBank/DDBJ whole genome shotgun (WGS) entry which is preliminary data.</text>
</comment>
<dbReference type="Proteomes" id="UP000316080">
    <property type="component" value="Unassembled WGS sequence"/>
</dbReference>
<organism evidence="3 4">
    <name type="scientific">Thermoproteota archaeon</name>
    <dbReference type="NCBI Taxonomy" id="2056631"/>
    <lineage>
        <taxon>Archaea</taxon>
        <taxon>Thermoproteota</taxon>
    </lineage>
</organism>
<dbReference type="Pfam" id="PF07282">
    <property type="entry name" value="Cas12f1-like_TNB"/>
    <property type="match status" value="1"/>
</dbReference>